<proteinExistence type="predicted"/>
<evidence type="ECO:0000313" key="3">
    <source>
        <dbReference type="Proteomes" id="UP000447873"/>
    </source>
</evidence>
<feature type="coiled-coil region" evidence="1">
    <location>
        <begin position="285"/>
        <end position="312"/>
    </location>
</feature>
<evidence type="ECO:0000313" key="2">
    <source>
        <dbReference type="EMBL" id="KAE9971061.1"/>
    </source>
</evidence>
<dbReference type="EMBL" id="WNWS01000310">
    <property type="protein sequence ID" value="KAE9971061.1"/>
    <property type="molecule type" value="Genomic_DNA"/>
</dbReference>
<keyword evidence="1" id="KW-0175">Coiled coil</keyword>
<reference evidence="2 3" key="1">
    <citation type="submission" date="2018-12" db="EMBL/GenBank/DDBJ databases">
        <title>Venturia inaequalis Genome Resource.</title>
        <authorList>
            <person name="Lichtner F.J."/>
        </authorList>
    </citation>
    <scope>NUCLEOTIDE SEQUENCE [LARGE SCALE GENOMIC DNA]</scope>
    <source>
        <strain evidence="2 3">120213</strain>
    </source>
</reference>
<dbReference type="OrthoDB" id="10672180at2759"/>
<feature type="coiled-coil region" evidence="1">
    <location>
        <begin position="55"/>
        <end position="82"/>
    </location>
</feature>
<evidence type="ECO:0000256" key="1">
    <source>
        <dbReference type="SAM" id="Coils"/>
    </source>
</evidence>
<comment type="caution">
    <text evidence="2">The sequence shown here is derived from an EMBL/GenBank/DDBJ whole genome shotgun (WGS) entry which is preliminary data.</text>
</comment>
<name>A0A8H3UKN4_VENIN</name>
<organism evidence="2 3">
    <name type="scientific">Venturia inaequalis</name>
    <name type="common">Apple scab fungus</name>
    <dbReference type="NCBI Taxonomy" id="5025"/>
    <lineage>
        <taxon>Eukaryota</taxon>
        <taxon>Fungi</taxon>
        <taxon>Dikarya</taxon>
        <taxon>Ascomycota</taxon>
        <taxon>Pezizomycotina</taxon>
        <taxon>Dothideomycetes</taxon>
        <taxon>Pleosporomycetidae</taxon>
        <taxon>Venturiales</taxon>
        <taxon>Venturiaceae</taxon>
        <taxon>Venturia</taxon>
    </lineage>
</organism>
<accession>A0A8H3UKN4</accession>
<dbReference type="AlphaFoldDB" id="A0A8H3UKN4"/>
<sequence length="458" mass="51500">MGRKKSDVQWGPPINFQNEGRLTMLHTARTERLISREFQDAISARRNEMLGQNDTAQLLDEKAELTKEIASLKKGVTKAQESVEEAHRLLKEEDFIPADLLDSLQRSLDGDANVQSELNGRFQKLQDHSDGLAGALEAQKTQNDTDRTTWSGERQVIQDQLSRYRTRMNEQLLTYKNKFTAQQSVLDKEIQELKSAKATSEIELHEARRSISSCVIKTNELEADARAAQQAHVAEVETLTSSLSTLRLDLQHGNDNVTSLNISLNDEKLRFERVQSDLTTAYDTIEGLEGRLKVEQHKAAELEAELLIEQAKVLSFDSIIGSKKQTIDALENSLIAERENAPVQQKLAVLAALASQSSEHNGQINALSLAHQKVLQTQQEKLDLKTRDVEIATTDLERCLELITGLEENLVACRKSNKETCESYKELIGLYVGRLDLYWEEAKLLAELADAPPPPKRH</sequence>
<dbReference type="Proteomes" id="UP000447873">
    <property type="component" value="Unassembled WGS sequence"/>
</dbReference>
<gene>
    <name evidence="2" type="ORF">EG328_005905</name>
</gene>
<protein>
    <submittedName>
        <fullName evidence="2">Uncharacterized protein</fullName>
    </submittedName>
</protein>